<evidence type="ECO:0000256" key="1">
    <source>
        <dbReference type="ARBA" id="ARBA00010562"/>
    </source>
</evidence>
<comment type="caution">
    <text evidence="3">The sequence shown here is derived from an EMBL/GenBank/DDBJ whole genome shotgun (WGS) entry which is preliminary data.</text>
</comment>
<dbReference type="InterPro" id="IPR007337">
    <property type="entry name" value="RelB/DinJ"/>
</dbReference>
<accession>A0ABX1SY47</accession>
<dbReference type="Pfam" id="PF04221">
    <property type="entry name" value="RelB"/>
    <property type="match status" value="1"/>
</dbReference>
<reference evidence="3 4" key="1">
    <citation type="submission" date="2020-02" db="EMBL/GenBank/DDBJ databases">
        <title>Characterization of phylogenetic diversity of novel bifidobacterial species isolated in Czech ZOOs.</title>
        <authorList>
            <person name="Lugli G.A."/>
            <person name="Vera N.B."/>
            <person name="Ventura M."/>
        </authorList>
    </citation>
    <scope>NUCLEOTIDE SEQUENCE [LARGE SCALE GENOMIC DNA]</scope>
    <source>
        <strain evidence="3 4">DSM 109963</strain>
    </source>
</reference>
<keyword evidence="2" id="KW-1277">Toxin-antitoxin system</keyword>
<dbReference type="RefSeq" id="WP_172144750.1">
    <property type="nucleotide sequence ID" value="NZ_JAAIIJ010000012.1"/>
</dbReference>
<dbReference type="Gene3D" id="1.10.1220.10">
    <property type="entry name" value="Met repressor-like"/>
    <property type="match status" value="1"/>
</dbReference>
<dbReference type="EMBL" id="JAAIIJ010000012">
    <property type="protein sequence ID" value="NMN02057.1"/>
    <property type="molecule type" value="Genomic_DNA"/>
</dbReference>
<sequence>MSMTSVTVRVDADTKKQAAQVAKDFGFDLSSVTRAFFRQIVREERIPLNLSYPELPAETLEALEEAKEIAANGGGQGYSSAKEMFEAMGIKRA</sequence>
<organism evidence="3 4">
    <name type="scientific">Bifidobacterium panos</name>
    <dbReference type="NCBI Taxonomy" id="2675321"/>
    <lineage>
        <taxon>Bacteria</taxon>
        <taxon>Bacillati</taxon>
        <taxon>Actinomycetota</taxon>
        <taxon>Actinomycetes</taxon>
        <taxon>Bifidobacteriales</taxon>
        <taxon>Bifidobacteriaceae</taxon>
        <taxon>Bifidobacterium</taxon>
    </lineage>
</organism>
<comment type="similarity">
    <text evidence="1">Belongs to the RelB/DinJ antitoxin family.</text>
</comment>
<dbReference type="InterPro" id="IPR013321">
    <property type="entry name" value="Arc_rbn_hlx_hlx"/>
</dbReference>
<proteinExistence type="inferred from homology"/>
<dbReference type="NCBIfam" id="TIGR02384">
    <property type="entry name" value="RelB_DinJ"/>
    <property type="match status" value="1"/>
</dbReference>
<evidence type="ECO:0000256" key="2">
    <source>
        <dbReference type="ARBA" id="ARBA00022649"/>
    </source>
</evidence>
<evidence type="ECO:0000313" key="3">
    <source>
        <dbReference type="EMBL" id="NMN02057.1"/>
    </source>
</evidence>
<gene>
    <name evidence="3" type="ORF">G1C94_0679</name>
</gene>
<protein>
    <submittedName>
        <fullName evidence="3">DNA-damage-inducible protein J</fullName>
    </submittedName>
</protein>
<evidence type="ECO:0000313" key="4">
    <source>
        <dbReference type="Proteomes" id="UP000553756"/>
    </source>
</evidence>
<dbReference type="Proteomes" id="UP000553756">
    <property type="component" value="Unassembled WGS sequence"/>
</dbReference>
<dbReference type="PANTHER" id="PTHR38781">
    <property type="entry name" value="ANTITOXIN DINJ-RELATED"/>
    <property type="match status" value="1"/>
</dbReference>
<dbReference type="PANTHER" id="PTHR38781:SF1">
    <property type="entry name" value="ANTITOXIN DINJ-RELATED"/>
    <property type="match status" value="1"/>
</dbReference>
<name>A0ABX1SY47_9BIFI</name>
<keyword evidence="4" id="KW-1185">Reference proteome</keyword>